<dbReference type="InterPro" id="IPR001375">
    <property type="entry name" value="Peptidase_S9_cat"/>
</dbReference>
<evidence type="ECO:0000256" key="5">
    <source>
        <dbReference type="ARBA" id="ARBA00022825"/>
    </source>
</evidence>
<dbReference type="SUPFAM" id="SSF53474">
    <property type="entry name" value="alpha/beta-Hydrolases"/>
    <property type="match status" value="1"/>
</dbReference>
<feature type="chain" id="PRO_5032691140" description="prolyl oligopeptidase" evidence="6">
    <location>
        <begin position="36"/>
        <end position="723"/>
    </location>
</feature>
<feature type="signal peptide" evidence="6">
    <location>
        <begin position="1"/>
        <end position="35"/>
    </location>
</feature>
<dbReference type="EMBL" id="JABXXQ010000104">
    <property type="protein sequence ID" value="NVN30097.1"/>
    <property type="molecule type" value="Genomic_DNA"/>
</dbReference>
<accession>A0A850NVT7</accession>
<evidence type="ECO:0000313" key="10">
    <source>
        <dbReference type="Proteomes" id="UP000565205"/>
    </source>
</evidence>
<dbReference type="EC" id="3.4.21.26" evidence="2"/>
<dbReference type="InterPro" id="IPR023302">
    <property type="entry name" value="Pept_S9A_N"/>
</dbReference>
<dbReference type="InterPro" id="IPR006311">
    <property type="entry name" value="TAT_signal"/>
</dbReference>
<dbReference type="PRINTS" id="PR00862">
    <property type="entry name" value="PROLIGOPTASE"/>
</dbReference>
<evidence type="ECO:0000256" key="3">
    <source>
        <dbReference type="ARBA" id="ARBA00022670"/>
    </source>
</evidence>
<dbReference type="InterPro" id="IPR051167">
    <property type="entry name" value="Prolyl_oligopep/macrocyclase"/>
</dbReference>
<dbReference type="InterPro" id="IPR029058">
    <property type="entry name" value="AB_hydrolase_fold"/>
</dbReference>
<organism evidence="9 10">
    <name type="scientific">Endobacter medicaginis</name>
    <dbReference type="NCBI Taxonomy" id="1181271"/>
    <lineage>
        <taxon>Bacteria</taxon>
        <taxon>Pseudomonadati</taxon>
        <taxon>Pseudomonadota</taxon>
        <taxon>Alphaproteobacteria</taxon>
        <taxon>Acetobacterales</taxon>
        <taxon>Acetobacteraceae</taxon>
        <taxon>Endobacter</taxon>
    </lineage>
</organism>
<sequence>MVRMARRRWLMAGAAAGLGAIAARTIAAGSVTARAATRSAGPPVARIDTAHDTYFGETLADPYRWMENDRDPGWLPWLKGQNDYTRSVLDRLPDRATLLRRIEQLSGDQTLTAAVQRVGARLFYEQRPAGAETYRLCVREAGHDRILVDPSAIHIAGAGHVSLDWWGASPDGRLVAYGLSPDGSENSVAHVLDVATGRDLPETIPDTQGADPQWLADGSGFFYTQLTGRVDTPDRFLDARARFHRIGTDPAHDPILMQRGLDAAVAFDRIQTPTVSTSPGSRWALLTLTDIRPQQRLYIAPALDAAAGRAHWVEVAGFDDEIVAAALHGDELLLLSNRDHPLGRVLSVPAATPALAGATERVAETAQVIEAIAVAADGLYLTMMDGGVARLRKLPARGGVIEIALPFDGSIRGVATDPRLPGALFSYGGWLVPAEIWSVDAAGHLAPAGLSPKPTVDTGRYATTRAFATARDGTRIPYALIYRKDLRRDGSAPAFIQAYGSYGLTAYPPSFLGRMLALVDAGCVVGFAYVRGGGAYGEPWHKAGQHANKPNTWRDLIDVCETLCRDRWTSPRHLAIGGRSAGGITVGRALTERPDLFAAVIDGVGWSNPLRYVVEQNGYGEEPEWGAISDPQGYRWLKAIDSYQHVVDHTAYPAVLLTTGVTDPRVAPFHVAKMAARLQAATSSGKPILLRVDYDAGHGIGSTRGQQDREAADTYAFLLWQTR</sequence>
<reference evidence="9 10" key="1">
    <citation type="submission" date="2020-06" db="EMBL/GenBank/DDBJ databases">
        <title>Description of novel acetic acid bacteria.</title>
        <authorList>
            <person name="Sombolestani A."/>
        </authorList>
    </citation>
    <scope>NUCLEOTIDE SEQUENCE [LARGE SCALE GENOMIC DNA]</scope>
    <source>
        <strain evidence="9 10">LMG 26838</strain>
    </source>
</reference>
<evidence type="ECO:0000313" key="9">
    <source>
        <dbReference type="EMBL" id="NVN30097.1"/>
    </source>
</evidence>
<feature type="domain" description="Peptidase S9A N-terminal" evidence="8">
    <location>
        <begin position="42"/>
        <end position="442"/>
    </location>
</feature>
<dbReference type="GO" id="GO:0070012">
    <property type="term" value="F:oligopeptidase activity"/>
    <property type="evidence" value="ECO:0007669"/>
    <property type="project" value="TreeGrafter"/>
</dbReference>
<evidence type="ECO:0000256" key="1">
    <source>
        <dbReference type="ARBA" id="ARBA00001070"/>
    </source>
</evidence>
<dbReference type="Pfam" id="PF00326">
    <property type="entry name" value="Peptidase_S9"/>
    <property type="match status" value="1"/>
</dbReference>
<dbReference type="Gene3D" id="2.130.10.120">
    <property type="entry name" value="Prolyl oligopeptidase, N-terminal domain"/>
    <property type="match status" value="1"/>
</dbReference>
<keyword evidence="3" id="KW-0645">Protease</keyword>
<dbReference type="Gene3D" id="3.40.50.1820">
    <property type="entry name" value="alpha/beta hydrolase"/>
    <property type="match status" value="1"/>
</dbReference>
<dbReference type="InterPro" id="IPR002470">
    <property type="entry name" value="Peptidase_S9A"/>
</dbReference>
<dbReference type="RefSeq" id="WP_176623349.1">
    <property type="nucleotide sequence ID" value="NZ_JABXXQ010000104.1"/>
</dbReference>
<evidence type="ECO:0000259" key="7">
    <source>
        <dbReference type="Pfam" id="PF00326"/>
    </source>
</evidence>
<dbReference type="GO" id="GO:0005829">
    <property type="term" value="C:cytosol"/>
    <property type="evidence" value="ECO:0007669"/>
    <property type="project" value="TreeGrafter"/>
</dbReference>
<keyword evidence="4" id="KW-0378">Hydrolase</keyword>
<keyword evidence="5" id="KW-0720">Serine protease</keyword>
<dbReference type="GO" id="GO:0004252">
    <property type="term" value="F:serine-type endopeptidase activity"/>
    <property type="evidence" value="ECO:0007669"/>
    <property type="project" value="UniProtKB-EC"/>
</dbReference>
<keyword evidence="6" id="KW-0732">Signal</keyword>
<dbReference type="GO" id="GO:0006508">
    <property type="term" value="P:proteolysis"/>
    <property type="evidence" value="ECO:0007669"/>
    <property type="project" value="UniProtKB-KW"/>
</dbReference>
<dbReference type="Proteomes" id="UP000565205">
    <property type="component" value="Unassembled WGS sequence"/>
</dbReference>
<dbReference type="PROSITE" id="PS51318">
    <property type="entry name" value="TAT"/>
    <property type="match status" value="1"/>
</dbReference>
<dbReference type="SUPFAM" id="SSF50993">
    <property type="entry name" value="Peptidase/esterase 'gauge' domain"/>
    <property type="match status" value="1"/>
</dbReference>
<evidence type="ECO:0000256" key="4">
    <source>
        <dbReference type="ARBA" id="ARBA00022801"/>
    </source>
</evidence>
<name>A0A850NVT7_9PROT</name>
<evidence type="ECO:0000256" key="6">
    <source>
        <dbReference type="SAM" id="SignalP"/>
    </source>
</evidence>
<dbReference type="Pfam" id="PF02897">
    <property type="entry name" value="Peptidase_S9_N"/>
    <property type="match status" value="1"/>
</dbReference>
<proteinExistence type="predicted"/>
<gene>
    <name evidence="9" type="ORF">HUK83_07080</name>
</gene>
<evidence type="ECO:0000256" key="2">
    <source>
        <dbReference type="ARBA" id="ARBA00011897"/>
    </source>
</evidence>
<protein>
    <recommendedName>
        <fullName evidence="2">prolyl oligopeptidase</fullName>
        <ecNumber evidence="2">3.4.21.26</ecNumber>
    </recommendedName>
</protein>
<comment type="caution">
    <text evidence="9">The sequence shown here is derived from an EMBL/GenBank/DDBJ whole genome shotgun (WGS) entry which is preliminary data.</text>
</comment>
<dbReference type="PANTHER" id="PTHR42881">
    <property type="entry name" value="PROLYL ENDOPEPTIDASE"/>
    <property type="match status" value="1"/>
</dbReference>
<feature type="domain" description="Peptidase S9 prolyl oligopeptidase catalytic" evidence="7">
    <location>
        <begin position="514"/>
        <end position="721"/>
    </location>
</feature>
<dbReference type="PANTHER" id="PTHR42881:SF2">
    <property type="entry name" value="PROLYL ENDOPEPTIDASE"/>
    <property type="match status" value="1"/>
</dbReference>
<dbReference type="AlphaFoldDB" id="A0A850NVT7"/>
<comment type="catalytic activity">
    <reaction evidence="1">
        <text>Hydrolysis of Pro-|-Xaa &gt;&gt; Ala-|-Xaa in oligopeptides.</text>
        <dbReference type="EC" id="3.4.21.26"/>
    </reaction>
</comment>
<evidence type="ECO:0000259" key="8">
    <source>
        <dbReference type="Pfam" id="PF02897"/>
    </source>
</evidence>